<dbReference type="PANTHER" id="PTHR21559:SF21">
    <property type="entry name" value="DYSTROGLYCAN 1"/>
    <property type="match status" value="1"/>
</dbReference>
<comment type="caution">
    <text evidence="5">The sequence shown here is derived from an EMBL/GenBank/DDBJ whole genome shotgun (WGS) entry which is preliminary data.</text>
</comment>
<dbReference type="Gene3D" id="2.60.40.10">
    <property type="entry name" value="Immunoglobulins"/>
    <property type="match status" value="3"/>
</dbReference>
<dbReference type="PANTHER" id="PTHR21559">
    <property type="entry name" value="DYSTROGLYCAN-RELATED"/>
    <property type="match status" value="1"/>
</dbReference>
<dbReference type="PROSITE" id="PS51699">
    <property type="entry name" value="SEA_DG"/>
    <property type="match status" value="1"/>
</dbReference>
<dbReference type="InterPro" id="IPR013783">
    <property type="entry name" value="Ig-like_fold"/>
</dbReference>
<evidence type="ECO:0000313" key="6">
    <source>
        <dbReference type="Proteomes" id="UP001142055"/>
    </source>
</evidence>
<dbReference type="OMA" id="FIGRSAC"/>
<dbReference type="InterPro" id="IPR030398">
    <property type="entry name" value="SEA_DG_dom"/>
</dbReference>
<feature type="region of interest" description="Disordered" evidence="2">
    <location>
        <begin position="1273"/>
        <end position="1298"/>
    </location>
</feature>
<dbReference type="SMART" id="SM00736">
    <property type="entry name" value="CADG"/>
    <property type="match status" value="2"/>
</dbReference>
<evidence type="ECO:0000256" key="1">
    <source>
        <dbReference type="ARBA" id="ARBA00004135"/>
    </source>
</evidence>
<name>A0A9Q0RNJ2_BLOTA</name>
<feature type="transmembrane region" description="Helical" evidence="3">
    <location>
        <begin position="1171"/>
        <end position="1195"/>
    </location>
</feature>
<dbReference type="InterPro" id="IPR006644">
    <property type="entry name" value="Cadg"/>
</dbReference>
<accession>A0A9Q0RNJ2</accession>
<feature type="region of interest" description="Disordered" evidence="2">
    <location>
        <begin position="459"/>
        <end position="510"/>
    </location>
</feature>
<keyword evidence="3" id="KW-1133">Transmembrane helix</keyword>
<dbReference type="GO" id="GO:0007411">
    <property type="term" value="P:axon guidance"/>
    <property type="evidence" value="ECO:0007669"/>
    <property type="project" value="TreeGrafter"/>
</dbReference>
<proteinExistence type="predicted"/>
<dbReference type="GO" id="GO:0016011">
    <property type="term" value="C:dystroglycan complex"/>
    <property type="evidence" value="ECO:0007669"/>
    <property type="project" value="TreeGrafter"/>
</dbReference>
<keyword evidence="3" id="KW-0472">Membrane</keyword>
<evidence type="ECO:0000259" key="4">
    <source>
        <dbReference type="PROSITE" id="PS51699"/>
    </source>
</evidence>
<gene>
    <name evidence="5" type="ORF">RDWZM_006412</name>
</gene>
<reference evidence="5" key="1">
    <citation type="submission" date="2022-12" db="EMBL/GenBank/DDBJ databases">
        <title>Genome assemblies of Blomia tropicalis.</title>
        <authorList>
            <person name="Cui Y."/>
        </authorList>
    </citation>
    <scope>NUCLEOTIDE SEQUENCE</scope>
    <source>
        <tissue evidence="5">Adult mites</tissue>
    </source>
</reference>
<feature type="transmembrane region" description="Helical" evidence="3">
    <location>
        <begin position="41"/>
        <end position="63"/>
    </location>
</feature>
<feature type="compositionally biased region" description="Low complexity" evidence="2">
    <location>
        <begin position="477"/>
        <end position="499"/>
    </location>
</feature>
<feature type="compositionally biased region" description="Polar residues" evidence="2">
    <location>
        <begin position="459"/>
        <end position="471"/>
    </location>
</feature>
<dbReference type="GO" id="GO:0002009">
    <property type="term" value="P:morphogenesis of an epithelium"/>
    <property type="evidence" value="ECO:0007669"/>
    <property type="project" value="TreeGrafter"/>
</dbReference>
<dbReference type="SUPFAM" id="SSF49313">
    <property type="entry name" value="Cadherin-like"/>
    <property type="match status" value="3"/>
</dbReference>
<dbReference type="GO" id="GO:0005509">
    <property type="term" value="F:calcium ion binding"/>
    <property type="evidence" value="ECO:0007669"/>
    <property type="project" value="InterPro"/>
</dbReference>
<keyword evidence="3" id="KW-0812">Transmembrane</keyword>
<comment type="subcellular location">
    <subcellularLocation>
        <location evidence="1">Cell membrane</location>
        <location evidence="1">Sarcolemma</location>
    </subcellularLocation>
</comment>
<keyword evidence="6" id="KW-1185">Reference proteome</keyword>
<evidence type="ECO:0000313" key="5">
    <source>
        <dbReference type="EMBL" id="KAJ6220600.1"/>
    </source>
</evidence>
<dbReference type="Proteomes" id="UP001142055">
    <property type="component" value="Chromosome 2"/>
</dbReference>
<dbReference type="EMBL" id="JAPWDV010000002">
    <property type="protein sequence ID" value="KAJ6220600.1"/>
    <property type="molecule type" value="Genomic_DNA"/>
</dbReference>
<dbReference type="GO" id="GO:0042383">
    <property type="term" value="C:sarcolemma"/>
    <property type="evidence" value="ECO:0007669"/>
    <property type="project" value="UniProtKB-SubCell"/>
</dbReference>
<evidence type="ECO:0000256" key="2">
    <source>
        <dbReference type="SAM" id="MobiDB-lite"/>
    </source>
</evidence>
<dbReference type="GO" id="GO:0021675">
    <property type="term" value="P:nerve development"/>
    <property type="evidence" value="ECO:0007669"/>
    <property type="project" value="TreeGrafter"/>
</dbReference>
<protein>
    <recommendedName>
        <fullName evidence="4">Peptidase S72 domain-containing protein</fullName>
    </recommendedName>
</protein>
<feature type="compositionally biased region" description="Acidic residues" evidence="2">
    <location>
        <begin position="1125"/>
        <end position="1134"/>
    </location>
</feature>
<feature type="domain" description="Peptidase S72" evidence="4">
    <location>
        <begin position="621"/>
        <end position="753"/>
    </location>
</feature>
<feature type="compositionally biased region" description="Polar residues" evidence="2">
    <location>
        <begin position="1136"/>
        <end position="1145"/>
    </location>
</feature>
<dbReference type="InterPro" id="IPR015919">
    <property type="entry name" value="Cadherin-like_sf"/>
</dbReference>
<dbReference type="GO" id="GO:0043236">
    <property type="term" value="F:laminin binding"/>
    <property type="evidence" value="ECO:0007669"/>
    <property type="project" value="TreeGrafter"/>
</dbReference>
<organism evidence="5 6">
    <name type="scientific">Blomia tropicalis</name>
    <name type="common">Mite</name>
    <dbReference type="NCBI Taxonomy" id="40697"/>
    <lineage>
        <taxon>Eukaryota</taxon>
        <taxon>Metazoa</taxon>
        <taxon>Ecdysozoa</taxon>
        <taxon>Arthropoda</taxon>
        <taxon>Chelicerata</taxon>
        <taxon>Arachnida</taxon>
        <taxon>Acari</taxon>
        <taxon>Acariformes</taxon>
        <taxon>Sarcoptiformes</taxon>
        <taxon>Astigmata</taxon>
        <taxon>Glycyphagoidea</taxon>
        <taxon>Echimyopodidae</taxon>
        <taxon>Blomia</taxon>
    </lineage>
</organism>
<sequence length="1298" mass="147764">MVAQMKTYNYINKRQTIFIDETPSKALNHTQRIGFLLKRRWINLFTYLLICYIHISITLFGTISANFIDESFGYDGKGRESNGNKEDVFQISDQQAFLGKLFYHSLRTPSNLHNLTLIQAGYDHLDGEQTKLPSWLYFNQETGELFGAPLEKKIYFIQVAATIDDQSDTKYEDIFVIEVIDPPGYLLNQKQSFNHHQNGIALFQCRIELKHSFNDIGELYQTVAALHGSFGSHHSRENHHHSGHDLREWLQRFTIIRGSSSKSWKIFYEVEKCGSTIDKFNQRDHVYLDQHSEKLLSRLAELRIESELIKIASPSLLDEIARLQPSTTTSEPEIRPIDNRKMRRNAYVEDSYATPTLSEDWKTLTTSTIDLNADFILSRTLIPSMISPTFTGGDSTVQATPAFNGNDGSQLSSSSQSFRQYPRLYSTPVLLPDTSSLLLNAHGIDGQILATPVMPSPAYTSSSFPSITPQQPAMPDTSSTSSTTTSTSTTPASTTSTESTPPPLTIKPNHRPFVNRRIAKLSITAGKYWQYTIPENTFLDIEDGDTRKLRLAFFKDSELPPVDYWIQFNHENQYLYALPTEENIGKYRFNLVAIDSQGVEVSETLEIYVRQPRESLTFTHKYTFANVFLNLDNFLERIDAVSKLLERMAIQIFDEALGDDLSETMRRQTILHSISVLSIRKNENSNLWNIVWTNDTLRRHPCPVNEINNQFSKLYDVTYPEDQEGFMTPSLDLINTLTPEFKVQKIKREFIGRSACGSYAIAPGSGLEGFDPSRHKEKIVFSNRINRLGPYKLGEPFRFQVPSDTVYSVKRQVDTRDLVLNLAPVEPEIDLPEFLYFDVREQTIYGMPYKPEHVHTYELQLIAEDPIVGGRESDVFAIDIIHDVHTREDYLFEVTMSFLIRNVEKLASTQLRLSPKDHYQVAHHIATRLMFNSNLDAIRMLEINRYRFTKISEEIIGDTGFTSLIEDPNSPKQNENLELLKTHSTKKRRRSYHNLRFRRNVDAYGGPDYFYEFVWTNRSLVTQVYSSANVYGGGTVSETIGCPSDQIHSDVYDRLFPSSATEFLANVKLDRNGSHMDVMEIYTRLFESVEANVEFLSIEWQPKSVCSVGSGLEHRIFGAKPIHEPDDDSSEDDGSAQPTQVSTNAPEPPLLSPDDGDIELLPAQTYLGDKLLTVIIPPIAILTALLFAVTIGCCFHRANLRRKAMGTAMQDVSEESPNLYRQRIPIQFEFERGGVRATETEAMLGQGRNPVQIMPMRRGIGQQQQLYQQGPIASHQGGRMGRGPQVGHHMPYSMVPQQ</sequence>
<evidence type="ECO:0000256" key="3">
    <source>
        <dbReference type="SAM" id="Phobius"/>
    </source>
</evidence>
<feature type="region of interest" description="Disordered" evidence="2">
    <location>
        <begin position="1120"/>
        <end position="1155"/>
    </location>
</feature>